<reference evidence="2 3" key="1">
    <citation type="submission" date="2016-05" db="EMBL/GenBank/DDBJ databases">
        <title>A degradative enzymes factory behind the ericoid mycorrhizal symbiosis.</title>
        <authorList>
            <consortium name="DOE Joint Genome Institute"/>
            <person name="Martino E."/>
            <person name="Morin E."/>
            <person name="Grelet G."/>
            <person name="Kuo A."/>
            <person name="Kohler A."/>
            <person name="Daghino S."/>
            <person name="Barry K."/>
            <person name="Choi C."/>
            <person name="Cichocki N."/>
            <person name="Clum A."/>
            <person name="Copeland A."/>
            <person name="Hainaut M."/>
            <person name="Haridas S."/>
            <person name="Labutti K."/>
            <person name="Lindquist E."/>
            <person name="Lipzen A."/>
            <person name="Khouja H.-R."/>
            <person name="Murat C."/>
            <person name="Ohm R."/>
            <person name="Olson A."/>
            <person name="Spatafora J."/>
            <person name="Veneault-Fourrey C."/>
            <person name="Henrissat B."/>
            <person name="Grigoriev I."/>
            <person name="Martin F."/>
            <person name="Perotto S."/>
        </authorList>
    </citation>
    <scope>NUCLEOTIDE SEQUENCE [LARGE SCALE GENOMIC DNA]</scope>
    <source>
        <strain evidence="2 3">UAMH 7357</strain>
    </source>
</reference>
<dbReference type="InterPro" id="IPR052577">
    <property type="entry name" value="VWA7"/>
</dbReference>
<dbReference type="OrthoDB" id="2506204at2759"/>
<sequence length="113" mass="12690">MAFSTLILLMGVCLLIAPVSAFGAGDVPNDSNLDGHVWRHGDIANLLLKLPISFVTNYAFTKLELKQVYFGNWLRDYSQLIDTKPLSFLPEPVLRLLLSRLEIFTKVDLTLPD</sequence>
<feature type="chain" id="PRO_5014367429" evidence="1">
    <location>
        <begin position="22"/>
        <end position="113"/>
    </location>
</feature>
<dbReference type="PANTHER" id="PTHR14905:SF7">
    <property type="entry name" value="VON WILLEBRAND FACTOR A DOMAIN-CONTAINING PROTEIN 7"/>
    <property type="match status" value="1"/>
</dbReference>
<dbReference type="Pfam" id="PF07217">
    <property type="entry name" value="Het-C"/>
    <property type="match status" value="1"/>
</dbReference>
<dbReference type="InterPro" id="IPR010816">
    <property type="entry name" value="Het-C"/>
</dbReference>
<proteinExistence type="predicted"/>
<feature type="signal peptide" evidence="1">
    <location>
        <begin position="1"/>
        <end position="21"/>
    </location>
</feature>
<evidence type="ECO:0000313" key="3">
    <source>
        <dbReference type="Proteomes" id="UP000235672"/>
    </source>
</evidence>
<gene>
    <name evidence="2" type="ORF">NA56DRAFT_713222</name>
</gene>
<name>A0A2J6PEA5_9HELO</name>
<evidence type="ECO:0000313" key="2">
    <source>
        <dbReference type="EMBL" id="PMD12385.1"/>
    </source>
</evidence>
<dbReference type="EMBL" id="KZ613552">
    <property type="protein sequence ID" value="PMD12385.1"/>
    <property type="molecule type" value="Genomic_DNA"/>
</dbReference>
<keyword evidence="1" id="KW-0732">Signal</keyword>
<dbReference type="Proteomes" id="UP000235672">
    <property type="component" value="Unassembled WGS sequence"/>
</dbReference>
<dbReference type="AlphaFoldDB" id="A0A2J6PEA5"/>
<organism evidence="2 3">
    <name type="scientific">Hyaloscypha hepaticicola</name>
    <dbReference type="NCBI Taxonomy" id="2082293"/>
    <lineage>
        <taxon>Eukaryota</taxon>
        <taxon>Fungi</taxon>
        <taxon>Dikarya</taxon>
        <taxon>Ascomycota</taxon>
        <taxon>Pezizomycotina</taxon>
        <taxon>Leotiomycetes</taxon>
        <taxon>Helotiales</taxon>
        <taxon>Hyaloscyphaceae</taxon>
        <taxon>Hyaloscypha</taxon>
    </lineage>
</organism>
<dbReference type="PANTHER" id="PTHR14905">
    <property type="entry name" value="NG37"/>
    <property type="match status" value="1"/>
</dbReference>
<accession>A0A2J6PEA5</accession>
<protein>
    <submittedName>
        <fullName evidence="2">Het-C-domain-containing protein</fullName>
    </submittedName>
</protein>
<evidence type="ECO:0000256" key="1">
    <source>
        <dbReference type="SAM" id="SignalP"/>
    </source>
</evidence>
<keyword evidence="3" id="KW-1185">Reference proteome</keyword>